<evidence type="ECO:0000256" key="1">
    <source>
        <dbReference type="SAM" id="MobiDB-lite"/>
    </source>
</evidence>
<name>A0ABN2T4H9_9ACTN</name>
<protein>
    <submittedName>
        <fullName evidence="2">Uncharacterized protein</fullName>
    </submittedName>
</protein>
<proteinExistence type="predicted"/>
<evidence type="ECO:0000313" key="3">
    <source>
        <dbReference type="Proteomes" id="UP001501585"/>
    </source>
</evidence>
<sequence>MLPGFADRAAPQVPTPPPPNRRLAPVAWLQTLALRRLRGPVRAARGARQRAARFALRLRRGPIHLEGLFTGFRARSDHLSILDGSTLNLSAALPRPGGGAVNVHIEFASRGRRVAALARVVPDADGNDRAEATVLLRLDHGSAATAASSSAAAPHGGGGQAYATGPAEVRLGAGRWKIRLVAVYPDETRRVALTLPRTTGVSRTPPTGRPRPCPRTRARFTLVGTATGAAALSAAPPRAAAEVRSVLIRPSRARITGELLDLPDIHGVDAEVALRGGGSARKVRPEVQPGTRGIAFTVDLPVPDMARVADSELRWELRFRTPAHGTLRAGRPDTDLRSVGTVLRIPAQTVLPATGPPVLVRPYYTDAGTLTIALTPLSPGAQP</sequence>
<organism evidence="2 3">
    <name type="scientific">Nocardiopsis rhodophaea</name>
    <dbReference type="NCBI Taxonomy" id="280238"/>
    <lineage>
        <taxon>Bacteria</taxon>
        <taxon>Bacillati</taxon>
        <taxon>Actinomycetota</taxon>
        <taxon>Actinomycetes</taxon>
        <taxon>Streptosporangiales</taxon>
        <taxon>Nocardiopsidaceae</taxon>
        <taxon>Nocardiopsis</taxon>
    </lineage>
</organism>
<reference evidence="2 3" key="1">
    <citation type="journal article" date="2019" name="Int. J. Syst. Evol. Microbiol.">
        <title>The Global Catalogue of Microorganisms (GCM) 10K type strain sequencing project: providing services to taxonomists for standard genome sequencing and annotation.</title>
        <authorList>
            <consortium name="The Broad Institute Genomics Platform"/>
            <consortium name="The Broad Institute Genome Sequencing Center for Infectious Disease"/>
            <person name="Wu L."/>
            <person name="Ma J."/>
        </authorList>
    </citation>
    <scope>NUCLEOTIDE SEQUENCE [LARGE SCALE GENOMIC DNA]</scope>
    <source>
        <strain evidence="2 3">JCM 15313</strain>
    </source>
</reference>
<gene>
    <name evidence="2" type="ORF">GCM10009799_26950</name>
</gene>
<keyword evidence="3" id="KW-1185">Reference proteome</keyword>
<dbReference type="EMBL" id="BAAAPC010000010">
    <property type="protein sequence ID" value="GAA1998540.1"/>
    <property type="molecule type" value="Genomic_DNA"/>
</dbReference>
<evidence type="ECO:0000313" key="2">
    <source>
        <dbReference type="EMBL" id="GAA1998540.1"/>
    </source>
</evidence>
<dbReference type="Proteomes" id="UP001501585">
    <property type="component" value="Unassembled WGS sequence"/>
</dbReference>
<feature type="region of interest" description="Disordered" evidence="1">
    <location>
        <begin position="1"/>
        <end position="22"/>
    </location>
</feature>
<accession>A0ABN2T4H9</accession>
<comment type="caution">
    <text evidence="2">The sequence shown here is derived from an EMBL/GenBank/DDBJ whole genome shotgun (WGS) entry which is preliminary data.</text>
</comment>